<gene>
    <name evidence="9" type="ORF">NQ315_011557</name>
</gene>
<dbReference type="SUPFAM" id="SSF50494">
    <property type="entry name" value="Trypsin-like serine proteases"/>
    <property type="match status" value="1"/>
</dbReference>
<dbReference type="PROSITE" id="PS00134">
    <property type="entry name" value="TRYPSIN_HIS"/>
    <property type="match status" value="1"/>
</dbReference>
<dbReference type="PRINTS" id="PR00722">
    <property type="entry name" value="CHYMOTRYPSIN"/>
</dbReference>
<reference evidence="9 10" key="1">
    <citation type="journal article" date="2023" name="Insect Mol. Biol.">
        <title>Genome sequencing provides insights into the evolution of gene families encoding plant cell wall-degrading enzymes in longhorned beetles.</title>
        <authorList>
            <person name="Shin N.R."/>
            <person name="Okamura Y."/>
            <person name="Kirsch R."/>
            <person name="Pauchet Y."/>
        </authorList>
    </citation>
    <scope>NUCLEOTIDE SEQUENCE [LARGE SCALE GENOMIC DNA]</scope>
    <source>
        <strain evidence="9">EAD_L_NR</strain>
    </source>
</reference>
<dbReference type="PROSITE" id="PS00135">
    <property type="entry name" value="TRYPSIN_SER"/>
    <property type="match status" value="1"/>
</dbReference>
<evidence type="ECO:0000256" key="2">
    <source>
        <dbReference type="ARBA" id="ARBA00022670"/>
    </source>
</evidence>
<evidence type="ECO:0000259" key="8">
    <source>
        <dbReference type="PROSITE" id="PS50240"/>
    </source>
</evidence>
<dbReference type="PANTHER" id="PTHR24276">
    <property type="entry name" value="POLYSERASE-RELATED"/>
    <property type="match status" value="1"/>
</dbReference>
<evidence type="ECO:0000256" key="7">
    <source>
        <dbReference type="SAM" id="SignalP"/>
    </source>
</evidence>
<evidence type="ECO:0000313" key="10">
    <source>
        <dbReference type="Proteomes" id="UP001159042"/>
    </source>
</evidence>
<dbReference type="CDD" id="cd00190">
    <property type="entry name" value="Tryp_SPc"/>
    <property type="match status" value="1"/>
</dbReference>
<evidence type="ECO:0000256" key="5">
    <source>
        <dbReference type="ARBA" id="ARBA00023157"/>
    </source>
</evidence>
<dbReference type="InterPro" id="IPR018114">
    <property type="entry name" value="TRYPSIN_HIS"/>
</dbReference>
<protein>
    <recommendedName>
        <fullName evidence="8">Peptidase S1 domain-containing protein</fullName>
    </recommendedName>
</protein>
<evidence type="ECO:0000256" key="4">
    <source>
        <dbReference type="ARBA" id="ARBA00022825"/>
    </source>
</evidence>
<keyword evidence="3 6" id="KW-0378">Hydrolase</keyword>
<dbReference type="Pfam" id="PF00089">
    <property type="entry name" value="Trypsin"/>
    <property type="match status" value="1"/>
</dbReference>
<feature type="signal peptide" evidence="7">
    <location>
        <begin position="1"/>
        <end position="17"/>
    </location>
</feature>
<comment type="caution">
    <text evidence="9">The sequence shown here is derived from an EMBL/GenBank/DDBJ whole genome shotgun (WGS) entry which is preliminary data.</text>
</comment>
<dbReference type="InterPro" id="IPR050430">
    <property type="entry name" value="Peptidase_S1"/>
</dbReference>
<dbReference type="AlphaFoldDB" id="A0AAV8VVB0"/>
<proteinExistence type="inferred from homology"/>
<dbReference type="FunFam" id="2.40.10.10:FF:000166">
    <property type="entry name" value="Trypsin"/>
    <property type="match status" value="1"/>
</dbReference>
<dbReference type="Proteomes" id="UP001159042">
    <property type="component" value="Unassembled WGS sequence"/>
</dbReference>
<dbReference type="PANTHER" id="PTHR24276:SF91">
    <property type="entry name" value="AT26814P-RELATED"/>
    <property type="match status" value="1"/>
</dbReference>
<keyword evidence="7" id="KW-0732">Signal</keyword>
<dbReference type="Gene3D" id="2.40.10.10">
    <property type="entry name" value="Trypsin-like serine proteases"/>
    <property type="match status" value="2"/>
</dbReference>
<dbReference type="InterPro" id="IPR043504">
    <property type="entry name" value="Peptidase_S1_PA_chymotrypsin"/>
</dbReference>
<accession>A0AAV8VVB0</accession>
<keyword evidence="2 6" id="KW-0645">Protease</keyword>
<evidence type="ECO:0000256" key="3">
    <source>
        <dbReference type="ARBA" id="ARBA00022801"/>
    </source>
</evidence>
<keyword evidence="10" id="KW-1185">Reference proteome</keyword>
<dbReference type="PROSITE" id="PS50240">
    <property type="entry name" value="TRYPSIN_DOM"/>
    <property type="match status" value="1"/>
</dbReference>
<keyword evidence="5" id="KW-1015">Disulfide bond</keyword>
<dbReference type="InterPro" id="IPR001254">
    <property type="entry name" value="Trypsin_dom"/>
</dbReference>
<dbReference type="InterPro" id="IPR009003">
    <property type="entry name" value="Peptidase_S1_PA"/>
</dbReference>
<evidence type="ECO:0000313" key="9">
    <source>
        <dbReference type="EMBL" id="KAJ8918100.1"/>
    </source>
</evidence>
<dbReference type="GO" id="GO:0004252">
    <property type="term" value="F:serine-type endopeptidase activity"/>
    <property type="evidence" value="ECO:0007669"/>
    <property type="project" value="InterPro"/>
</dbReference>
<dbReference type="GO" id="GO:0006508">
    <property type="term" value="P:proteolysis"/>
    <property type="evidence" value="ECO:0007669"/>
    <property type="project" value="UniProtKB-KW"/>
</dbReference>
<sequence>MRVEAFFLISIWSCCFALPSPINWDQIRANNAYVKTVGNASLPVLPRVIGGEEVTPNSRPFQVALIIDGSHFCGGSLISRTFILTAAHCIEGKAYFQIILGAHNIREVEPTQVVVTSTNSIVHPRYNPVNLNNDIGLIRMPNPIVVNNNIQTIALAPSNSGSFLYDKATLSGWGRLSDSSSSIASTLHLAYLDVTDNLYCSRSYGSEVVIESTICTDGVGLFHVVGGCDGDSGSPLVIDDMQIGVVSFIANSGCERGLPTGYARVSSYTDWIVQNSDLE</sequence>
<evidence type="ECO:0000256" key="1">
    <source>
        <dbReference type="ARBA" id="ARBA00007664"/>
    </source>
</evidence>
<organism evidence="9 10">
    <name type="scientific">Exocentrus adspersus</name>
    <dbReference type="NCBI Taxonomy" id="1586481"/>
    <lineage>
        <taxon>Eukaryota</taxon>
        <taxon>Metazoa</taxon>
        <taxon>Ecdysozoa</taxon>
        <taxon>Arthropoda</taxon>
        <taxon>Hexapoda</taxon>
        <taxon>Insecta</taxon>
        <taxon>Pterygota</taxon>
        <taxon>Neoptera</taxon>
        <taxon>Endopterygota</taxon>
        <taxon>Coleoptera</taxon>
        <taxon>Polyphaga</taxon>
        <taxon>Cucujiformia</taxon>
        <taxon>Chrysomeloidea</taxon>
        <taxon>Cerambycidae</taxon>
        <taxon>Lamiinae</taxon>
        <taxon>Acanthocinini</taxon>
        <taxon>Exocentrus</taxon>
    </lineage>
</organism>
<evidence type="ECO:0000256" key="6">
    <source>
        <dbReference type="RuleBase" id="RU363034"/>
    </source>
</evidence>
<dbReference type="InterPro" id="IPR001314">
    <property type="entry name" value="Peptidase_S1A"/>
</dbReference>
<feature type="chain" id="PRO_5043395549" description="Peptidase S1 domain-containing protein" evidence="7">
    <location>
        <begin position="18"/>
        <end position="279"/>
    </location>
</feature>
<comment type="similarity">
    <text evidence="1">Belongs to the peptidase S1 family.</text>
</comment>
<dbReference type="EMBL" id="JANEYG010000028">
    <property type="protein sequence ID" value="KAJ8918100.1"/>
    <property type="molecule type" value="Genomic_DNA"/>
</dbReference>
<dbReference type="InterPro" id="IPR033116">
    <property type="entry name" value="TRYPSIN_SER"/>
</dbReference>
<name>A0AAV8VVB0_9CUCU</name>
<feature type="domain" description="Peptidase S1" evidence="8">
    <location>
        <begin position="48"/>
        <end position="277"/>
    </location>
</feature>
<dbReference type="SMART" id="SM00020">
    <property type="entry name" value="Tryp_SPc"/>
    <property type="match status" value="1"/>
</dbReference>
<keyword evidence="4 6" id="KW-0720">Serine protease</keyword>